<protein>
    <submittedName>
        <fullName evidence="1">IS3 family transposase</fullName>
    </submittedName>
</protein>
<dbReference type="SUPFAM" id="SSF48295">
    <property type="entry name" value="TrpR-like"/>
    <property type="match status" value="1"/>
</dbReference>
<dbReference type="InterPro" id="IPR001584">
    <property type="entry name" value="Integrase_cat-core"/>
</dbReference>
<name>A0AAF0GCD0_AERCA</name>
<organism evidence="1 2">
    <name type="scientific">Aeromonas caviae</name>
    <name type="common">Aeromonas punctata</name>
    <dbReference type="NCBI Taxonomy" id="648"/>
    <lineage>
        <taxon>Bacteria</taxon>
        <taxon>Pseudomonadati</taxon>
        <taxon>Pseudomonadota</taxon>
        <taxon>Gammaproteobacteria</taxon>
        <taxon>Aeromonadales</taxon>
        <taxon>Aeromonadaceae</taxon>
        <taxon>Aeromonas</taxon>
    </lineage>
</organism>
<dbReference type="InterPro" id="IPR036397">
    <property type="entry name" value="RNaseH_sf"/>
</dbReference>
<dbReference type="InterPro" id="IPR055247">
    <property type="entry name" value="InsJ-like_HTH"/>
</dbReference>
<dbReference type="GO" id="GO:0015074">
    <property type="term" value="P:DNA integration"/>
    <property type="evidence" value="ECO:0007669"/>
    <property type="project" value="InterPro"/>
</dbReference>
<dbReference type="RefSeq" id="WP_103859376.1">
    <property type="nucleotide sequence ID" value="NZ_AP019195.1"/>
</dbReference>
<dbReference type="AlphaFoldDB" id="A0AAF0GCD0"/>
<dbReference type="Gene3D" id="3.30.420.10">
    <property type="entry name" value="Ribonuclease H-like superfamily/Ribonuclease H"/>
    <property type="match status" value="1"/>
</dbReference>
<dbReference type="SUPFAM" id="SSF53098">
    <property type="entry name" value="Ribonuclease H-like"/>
    <property type="match status" value="1"/>
</dbReference>
<gene>
    <name evidence="1" type="ORF">OJY61_21835</name>
</gene>
<dbReference type="Pfam" id="PF13333">
    <property type="entry name" value="rve_2"/>
    <property type="match status" value="1"/>
</dbReference>
<reference evidence="1" key="1">
    <citation type="submission" date="2023-04" db="EMBL/GenBank/DDBJ databases">
        <title>Whole Genome Sequence of Multi-drug resistant Aeromonas caviae as a gut pathogen in newborn.</title>
        <authorList>
            <person name="Jadhav S.V."/>
            <person name="Saroj S.D."/>
            <person name="Saha U.B."/>
            <person name="Sen S."/>
            <person name="Kher A."/>
        </authorList>
    </citation>
    <scope>NUCLEOTIDE SEQUENCE</scope>
    <source>
        <strain evidence="1">SVJ23</strain>
    </source>
</reference>
<dbReference type="SUPFAM" id="SSF46689">
    <property type="entry name" value="Homeodomain-like"/>
    <property type="match status" value="1"/>
</dbReference>
<proteinExistence type="predicted"/>
<dbReference type="PANTHER" id="PTHR46889">
    <property type="entry name" value="TRANSPOSASE INSF FOR INSERTION SEQUENCE IS3B-RELATED"/>
    <property type="match status" value="1"/>
</dbReference>
<evidence type="ECO:0000313" key="2">
    <source>
        <dbReference type="Proteomes" id="UP001163285"/>
    </source>
</evidence>
<dbReference type="InterPro" id="IPR050900">
    <property type="entry name" value="Transposase_IS3/IS150/IS904"/>
</dbReference>
<dbReference type="Gene3D" id="1.10.10.10">
    <property type="entry name" value="Winged helix-like DNA-binding domain superfamily/Winged helix DNA-binding domain"/>
    <property type="match status" value="2"/>
</dbReference>
<sequence>MGKQKYSTDFKRQVVLHYLSGHDGAKKTAALFGIDHGAVRRWTEHWKVSGEAGLTITTKAYSAEFKEEVLLWMKQNCASSRKAAATFKIAAACTVSRWERLYREGGIMALRDKRTERTMTSEKTPPGKPLTAPYPTFHSAEEELEYLRAENAYLKKPACLGAGKTAEKAKVISGLRQHHKLATLLHIAGLPRSTFYWQMSSDASTKAYEHEAERVKALFHHHKGRYGYRRITLALRNEGCHLNHKTVRKLMRKQELASNLRRKKYRSYKGTYGHIAPNLLQRDFHADAPNQKWVTDVTEFNLKGQKLYLSPVLDLYNSEIIAWQMATHQGMPLVDKMLDDALATLGPGDTPVLHSDQGWQYQMASYQTRLSSREVKQSMSRKGNCLDNAVVENFFGLLKSECWFNEKYEDTEQLKRAVDEYIHYYNHERLKVKLNGLSPVQYRTQAMSSAS</sequence>
<dbReference type="Pfam" id="PF13276">
    <property type="entry name" value="HTH_21"/>
    <property type="match status" value="1"/>
</dbReference>
<dbReference type="Proteomes" id="UP001163285">
    <property type="component" value="Chromosome"/>
</dbReference>
<dbReference type="InterPro" id="IPR010921">
    <property type="entry name" value="Trp_repressor/repl_initiator"/>
</dbReference>
<dbReference type="PANTHER" id="PTHR46889:SF4">
    <property type="entry name" value="TRANSPOSASE INSO FOR INSERTION SEQUENCE ELEMENT IS911B-RELATED"/>
    <property type="match status" value="1"/>
</dbReference>
<accession>A0AAF0GCD0</accession>
<dbReference type="PROSITE" id="PS50994">
    <property type="entry name" value="INTEGRASE"/>
    <property type="match status" value="1"/>
</dbReference>
<dbReference type="GO" id="GO:0043565">
    <property type="term" value="F:sequence-specific DNA binding"/>
    <property type="evidence" value="ECO:0007669"/>
    <property type="project" value="InterPro"/>
</dbReference>
<dbReference type="InterPro" id="IPR012337">
    <property type="entry name" value="RNaseH-like_sf"/>
</dbReference>
<dbReference type="Pfam" id="PF13518">
    <property type="entry name" value="HTH_28"/>
    <property type="match status" value="2"/>
</dbReference>
<dbReference type="InterPro" id="IPR048020">
    <property type="entry name" value="Transpos_IS3"/>
</dbReference>
<dbReference type="Pfam" id="PF00665">
    <property type="entry name" value="rve"/>
    <property type="match status" value="1"/>
</dbReference>
<dbReference type="NCBIfam" id="NF033516">
    <property type="entry name" value="transpos_IS3"/>
    <property type="match status" value="1"/>
</dbReference>
<dbReference type="InterPro" id="IPR036388">
    <property type="entry name" value="WH-like_DNA-bd_sf"/>
</dbReference>
<dbReference type="InterPro" id="IPR009057">
    <property type="entry name" value="Homeodomain-like_sf"/>
</dbReference>
<dbReference type="EMBL" id="CP110176">
    <property type="protein sequence ID" value="WGC85956.1"/>
    <property type="molecule type" value="Genomic_DNA"/>
</dbReference>
<evidence type="ECO:0000313" key="1">
    <source>
        <dbReference type="EMBL" id="WGC85956.1"/>
    </source>
</evidence>
<dbReference type="InterPro" id="IPR025948">
    <property type="entry name" value="HTH-like_dom"/>
</dbReference>